<feature type="transmembrane region" description="Helical" evidence="1">
    <location>
        <begin position="285"/>
        <end position="306"/>
    </location>
</feature>
<feature type="transmembrane region" description="Helical" evidence="1">
    <location>
        <begin position="482"/>
        <end position="505"/>
    </location>
</feature>
<keyword evidence="1" id="KW-0472">Membrane</keyword>
<accession>A0ABT5YWH6</accession>
<feature type="transmembrane region" description="Helical" evidence="1">
    <location>
        <begin position="383"/>
        <end position="408"/>
    </location>
</feature>
<evidence type="ECO:0000313" key="4">
    <source>
        <dbReference type="Proteomes" id="UP001220022"/>
    </source>
</evidence>
<protein>
    <submittedName>
        <fullName evidence="3">DUF6185 family protein</fullName>
    </submittedName>
</protein>
<keyword evidence="1" id="KW-0812">Transmembrane</keyword>
<name>A0ABT5YWH6_9ACTN</name>
<sequence>MRRGIRAAVPCWRWCVALLLVSPAWWGAWPVHAETPAAGCHAEQLVKAETDADLRLVAHDQAVVGASGRMTVQVPTTWPYANDLLLSEDSDAYLHAMRCLLREQQSTQYVRADEWRMHSPQVTEESSRVKVQYDALFWFDHGGHFNVGPWAIDVRKGRWQLALAPPTALQRALWDKIQIDLGGLNAFKVSPRPSEDSNGTLVWDGLGQPRGPSQMVTVQMVPPWERAWAATSTNSEPWLVVNAAGEATWWVGTSAVVVIAALRARRQPADGQRATELEFSSGNALLRWGLVNAVMGLVILLLYKTILDTTRATIGTPRWLGYEQRWPILIGLLVGWALTASARPRRPVLLAASLVAVVGGLAVALPSLFGLPPQFVPAKSPPASAVAMLLVTAAAMLWLWLTGLILWVRLFASDGGLLRSPSHPLRLSRIGPAVTVATLLLLGWALWADERRWQRISWLSDRTAPVYHSRHLVYLSQGLTSFAYQIPTWCYSHTWVLTGFAILALLRARDFGLPVPYASPNKLDCLLLAVFFAIVVAYRQGSYAGSQVLASLWLVLDIAALTALLAVGQRWAVLAQHLEGYDAAPPLSEAITEAGRNDLIARARCYRELIATLRDLGQGRGEGPVTRPAVEKELNQLHRWRPVTGAGNTPRPWLPSKVTVVDVALSWGPYTKWWDNARRAALLAAAFGLPGSVVIVWLSYASQQQWMRTRQLFFGAPDMVWTFVSWELTFAGAGLVLGALWRLLPGRRGPSRALALVVAYTLLIILGILGSLVTDQDVDHAGFSIVIMLLVLTLTSLAMDADTFRTERRFWPSRFGLLLSIYQMRGFSAQVAWVLMQLVAVLTILKFFVGTDSRVMKP</sequence>
<gene>
    <name evidence="3" type="ORF">P2L57_09420</name>
</gene>
<feature type="transmembrane region" description="Helical" evidence="1">
    <location>
        <begin position="349"/>
        <end position="371"/>
    </location>
</feature>
<feature type="transmembrane region" description="Helical" evidence="1">
    <location>
        <begin position="780"/>
        <end position="799"/>
    </location>
</feature>
<dbReference type="EMBL" id="JARHTQ010000005">
    <property type="protein sequence ID" value="MDF2255936.1"/>
    <property type="molecule type" value="Genomic_DNA"/>
</dbReference>
<dbReference type="InterPro" id="IPR046176">
    <property type="entry name" value="DUF6185"/>
</dbReference>
<feature type="transmembrane region" description="Helical" evidence="1">
    <location>
        <begin position="429"/>
        <end position="447"/>
    </location>
</feature>
<feature type="chain" id="PRO_5046626507" evidence="2">
    <location>
        <begin position="34"/>
        <end position="858"/>
    </location>
</feature>
<keyword evidence="2" id="KW-0732">Signal</keyword>
<feature type="transmembrane region" description="Helical" evidence="1">
    <location>
        <begin position="680"/>
        <end position="700"/>
    </location>
</feature>
<evidence type="ECO:0000313" key="3">
    <source>
        <dbReference type="EMBL" id="MDF2255936.1"/>
    </source>
</evidence>
<reference evidence="3 4" key="1">
    <citation type="submission" date="2023-03" db="EMBL/GenBank/DDBJ databases">
        <title>Draft genome sequence of type strain Streptomyces ferralitis JCM 14344.</title>
        <authorList>
            <person name="Klaysubun C."/>
            <person name="Duangmal K."/>
        </authorList>
    </citation>
    <scope>NUCLEOTIDE SEQUENCE [LARGE SCALE GENOMIC DNA]</scope>
    <source>
        <strain evidence="3 4">JCM 14344</strain>
    </source>
</reference>
<feature type="transmembrane region" description="Helical" evidence="1">
    <location>
        <begin position="831"/>
        <end position="849"/>
    </location>
</feature>
<dbReference type="Pfam" id="PF19683">
    <property type="entry name" value="DUF6185"/>
    <property type="match status" value="1"/>
</dbReference>
<evidence type="ECO:0000256" key="1">
    <source>
        <dbReference type="SAM" id="Phobius"/>
    </source>
</evidence>
<dbReference type="Proteomes" id="UP001220022">
    <property type="component" value="Unassembled WGS sequence"/>
</dbReference>
<organism evidence="3 4">
    <name type="scientific">Streptantibioticus ferralitis</name>
    <dbReference type="NCBI Taxonomy" id="236510"/>
    <lineage>
        <taxon>Bacteria</taxon>
        <taxon>Bacillati</taxon>
        <taxon>Actinomycetota</taxon>
        <taxon>Actinomycetes</taxon>
        <taxon>Kitasatosporales</taxon>
        <taxon>Streptomycetaceae</taxon>
        <taxon>Streptantibioticus</taxon>
    </lineage>
</organism>
<feature type="transmembrane region" description="Helical" evidence="1">
    <location>
        <begin position="525"/>
        <end position="541"/>
    </location>
</feature>
<feature type="signal peptide" evidence="2">
    <location>
        <begin position="1"/>
        <end position="33"/>
    </location>
</feature>
<comment type="caution">
    <text evidence="3">The sequence shown here is derived from an EMBL/GenBank/DDBJ whole genome shotgun (WGS) entry which is preliminary data.</text>
</comment>
<feature type="transmembrane region" description="Helical" evidence="1">
    <location>
        <begin position="720"/>
        <end position="741"/>
    </location>
</feature>
<feature type="transmembrane region" description="Helical" evidence="1">
    <location>
        <begin position="547"/>
        <end position="567"/>
    </location>
</feature>
<dbReference type="RefSeq" id="WP_275811371.1">
    <property type="nucleotide sequence ID" value="NZ_BAAANM010000018.1"/>
</dbReference>
<keyword evidence="4" id="KW-1185">Reference proteome</keyword>
<evidence type="ECO:0000256" key="2">
    <source>
        <dbReference type="SAM" id="SignalP"/>
    </source>
</evidence>
<proteinExistence type="predicted"/>
<keyword evidence="1" id="KW-1133">Transmembrane helix</keyword>
<feature type="transmembrane region" description="Helical" evidence="1">
    <location>
        <begin position="753"/>
        <end position="774"/>
    </location>
</feature>